<protein>
    <submittedName>
        <fullName evidence="2">DUF6507 family protein</fullName>
    </submittedName>
</protein>
<gene>
    <name evidence="2" type="ORF">Q8791_04505</name>
</gene>
<evidence type="ECO:0000256" key="1">
    <source>
        <dbReference type="SAM" id="MobiDB-lite"/>
    </source>
</evidence>
<comment type="caution">
    <text evidence="2">The sequence shown here is derived from an EMBL/GenBank/DDBJ whole genome shotgun (WGS) entry which is preliminary data.</text>
</comment>
<feature type="compositionally biased region" description="Pro residues" evidence="1">
    <location>
        <begin position="109"/>
        <end position="118"/>
    </location>
</feature>
<evidence type="ECO:0000313" key="2">
    <source>
        <dbReference type="EMBL" id="MEE2036483.1"/>
    </source>
</evidence>
<accession>A0ABU7K2L4</accession>
<proteinExistence type="predicted"/>
<dbReference type="InterPro" id="IPR045436">
    <property type="entry name" value="DUF6507"/>
</dbReference>
<dbReference type="RefSeq" id="WP_330090285.1">
    <property type="nucleotide sequence ID" value="NZ_JAUZMY010000003.1"/>
</dbReference>
<name>A0ABU7K2L4_9ACTN</name>
<dbReference type="Pfam" id="PF20117">
    <property type="entry name" value="DUF6507"/>
    <property type="match status" value="1"/>
</dbReference>
<dbReference type="Proteomes" id="UP001356095">
    <property type="component" value="Unassembled WGS sequence"/>
</dbReference>
<evidence type="ECO:0000313" key="3">
    <source>
        <dbReference type="Proteomes" id="UP001356095"/>
    </source>
</evidence>
<organism evidence="2 3">
    <name type="scientific">Nocardiopsis codii</name>
    <dbReference type="NCBI Taxonomy" id="3065942"/>
    <lineage>
        <taxon>Bacteria</taxon>
        <taxon>Bacillati</taxon>
        <taxon>Actinomycetota</taxon>
        <taxon>Actinomycetes</taxon>
        <taxon>Streptosporangiales</taxon>
        <taxon>Nocardiopsidaceae</taxon>
        <taxon>Nocardiopsis</taxon>
    </lineage>
</organism>
<dbReference type="EMBL" id="JAUZMY010000003">
    <property type="protein sequence ID" value="MEE2036483.1"/>
    <property type="molecule type" value="Genomic_DNA"/>
</dbReference>
<keyword evidence="3" id="KW-1185">Reference proteome</keyword>
<sequence>MTAWDIQPSEVGTVLTTTMSYLGEEGGGDGLFGDMETIERRVTTLSTHINSTPIGIALGEFAGHYFGLMGDMLALTSNAVRQTSEATTAYVEGNQTMALEAQQNAGVIPDPPPPPPGPGQHAQMV</sequence>
<reference evidence="2 3" key="1">
    <citation type="submission" date="2023-08" db="EMBL/GenBank/DDBJ databases">
        <authorList>
            <person name="Girao M."/>
            <person name="Carvalho M.F."/>
        </authorList>
    </citation>
    <scope>NUCLEOTIDE SEQUENCE [LARGE SCALE GENOMIC DNA]</scope>
    <source>
        <strain evidence="2 3">CT-R113</strain>
    </source>
</reference>
<feature type="region of interest" description="Disordered" evidence="1">
    <location>
        <begin position="103"/>
        <end position="125"/>
    </location>
</feature>